<name>A0A1E4T0R3_9ASCO</name>
<dbReference type="PANTHER" id="PTHR39214">
    <property type="entry name" value="MICROBODY (PEROXISOME) BIOGENESIS PROTEIN PEROXIN 8 (EUROFUNG)"/>
    <property type="match status" value="1"/>
</dbReference>
<dbReference type="STRING" id="983967.A0A1E4T0R3"/>
<protein>
    <submittedName>
        <fullName evidence="1">Uncharacterized protein</fullName>
    </submittedName>
</protein>
<gene>
    <name evidence="1" type="ORF">CANARDRAFT_7984</name>
</gene>
<evidence type="ECO:0000313" key="2">
    <source>
        <dbReference type="Proteomes" id="UP000094801"/>
    </source>
</evidence>
<organism evidence="1 2">
    <name type="scientific">[Candida] arabinofermentans NRRL YB-2248</name>
    <dbReference type="NCBI Taxonomy" id="983967"/>
    <lineage>
        <taxon>Eukaryota</taxon>
        <taxon>Fungi</taxon>
        <taxon>Dikarya</taxon>
        <taxon>Ascomycota</taxon>
        <taxon>Saccharomycotina</taxon>
        <taxon>Pichiomycetes</taxon>
        <taxon>Pichiales</taxon>
        <taxon>Pichiaceae</taxon>
        <taxon>Ogataea</taxon>
        <taxon>Ogataea/Candida clade</taxon>
    </lineage>
</organism>
<evidence type="ECO:0000313" key="1">
    <source>
        <dbReference type="EMBL" id="ODV85337.1"/>
    </source>
</evidence>
<dbReference type="EMBL" id="KV453853">
    <property type="protein sequence ID" value="ODV85337.1"/>
    <property type="molecule type" value="Genomic_DNA"/>
</dbReference>
<proteinExistence type="predicted"/>
<dbReference type="AlphaFoldDB" id="A0A1E4T0R3"/>
<dbReference type="OrthoDB" id="2357318at2759"/>
<keyword evidence="2" id="KW-1185">Reference proteome</keyword>
<dbReference type="PANTHER" id="PTHR39214:SF1">
    <property type="entry name" value="MICROBODY (PEROXISOME) BIOGENESIS PROTEIN PEROXIN 8 (EUROFUNG)"/>
    <property type="match status" value="1"/>
</dbReference>
<accession>A0A1E4T0R3</accession>
<dbReference type="InterPro" id="IPR055334">
    <property type="entry name" value="PEX8-like"/>
</dbReference>
<reference evidence="2" key="1">
    <citation type="submission" date="2016-04" db="EMBL/GenBank/DDBJ databases">
        <title>Comparative genomics of biotechnologically important yeasts.</title>
        <authorList>
            <consortium name="DOE Joint Genome Institute"/>
            <person name="Riley R."/>
            <person name="Haridas S."/>
            <person name="Wolfe K.H."/>
            <person name="Lopes M.R."/>
            <person name="Hittinger C.T."/>
            <person name="Goker M."/>
            <person name="Salamov A."/>
            <person name="Wisecaver J."/>
            <person name="Long T.M."/>
            <person name="Aerts A.L."/>
            <person name="Barry K."/>
            <person name="Choi C."/>
            <person name="Clum A."/>
            <person name="Coughlan A.Y."/>
            <person name="Deshpande S."/>
            <person name="Douglass A.P."/>
            <person name="Hanson S.J."/>
            <person name="Klenk H.-P."/>
            <person name="Labutti K."/>
            <person name="Lapidus A."/>
            <person name="Lindquist E."/>
            <person name="Lipzen A."/>
            <person name="Meier-Kolthoff J.P."/>
            <person name="Ohm R.A."/>
            <person name="Otillar R.P."/>
            <person name="Pangilinan J."/>
            <person name="Peng Y."/>
            <person name="Rokas A."/>
            <person name="Rosa C.A."/>
            <person name="Scheuner C."/>
            <person name="Sibirny A.A."/>
            <person name="Slot J.C."/>
            <person name="Stielow J.B."/>
            <person name="Sun H."/>
            <person name="Kurtzman C.P."/>
            <person name="Blackwell M."/>
            <person name="Grigoriev I.V."/>
            <person name="Jeffries T.W."/>
        </authorList>
    </citation>
    <scope>NUCLEOTIDE SEQUENCE [LARGE SCALE GENOMIC DNA]</scope>
    <source>
        <strain evidence="2">NRRL YB-2248</strain>
    </source>
</reference>
<sequence>MSSSNNFYNRLGPQGRSLLTQIQQQQPNQTLTQQDQLYNITAPSRLDFLFHEIANPKSTTTPQQILSYLAYYYPKLKNEQNVQLLTYSFLRCPLFFNSNRVISFQENYKIIECFNYIMDKKFRVSQPTLPFYKFYHSILTALIRFTASDFESHWKIIPLMVGCIMSIETRKNYDSHPPQYQLISKIDQNILNLTEKSLTYSFKNYQLGNDLESLNLICLGCINNSISNDKVFTDILKFSPHLPNQLLQLIFSSPYGLDNGKVIVSGMSYSVEVGNKAVLKHLGNLALLYSKLIRVHPNLDINLDDIDLALNKIQTFTECLVKRNVDIEDPNNTDIWLLLRQVFFSVVVMFENLVSLFFEINDSTLNNRIMPRFSRKILTSLFNMSFIIDKIGTGGFEAYNFIYLSCLNSIIEYDLKVGELLIQVWTSNINFGELESSSIERSKLLFDLNFIESMITIVSDDLKFNMILPIIHRLVHTSKNQPILESSHSVMLKFFTILDTHFESDDDIQIDYNLNMAKIKNQILDYLTLSLDQFPDQLSLTQVGIIVETLARIVFPNSIIYESDKELCKSVLNLIYNRCQSTGDDLVTNEISNEQEGFKSISSDSENEQDDQSKLKTKRASLTSLLIRIIPLIPIHDFECWLNLIYDNLICSTKDSTEKVYLLDKLWGSILGTNKYYPQKGNLGINWWYEYVNIEFEDHSANIDPPQVTNTDDSLKPKL</sequence>
<dbReference type="Proteomes" id="UP000094801">
    <property type="component" value="Unassembled WGS sequence"/>
</dbReference>